<dbReference type="Ensembl" id="ENSSFOT00015025637.2">
    <property type="protein sequence ID" value="ENSSFOP00015025356.2"/>
    <property type="gene ID" value="ENSSFOG00015016258.2"/>
</dbReference>
<feature type="compositionally biased region" description="Acidic residues" evidence="10">
    <location>
        <begin position="221"/>
        <end position="247"/>
    </location>
</feature>
<evidence type="ECO:0000256" key="8">
    <source>
        <dbReference type="ARBA" id="ARBA00023273"/>
    </source>
</evidence>
<dbReference type="AlphaFoldDB" id="A0A8C9V515"/>
<evidence type="ECO:0000313" key="11">
    <source>
        <dbReference type="Ensembl" id="ENSSFOP00015025356.2"/>
    </source>
</evidence>
<organism evidence="11 12">
    <name type="scientific">Scleropages formosus</name>
    <name type="common">Asian bonytongue</name>
    <name type="synonym">Osteoglossum formosum</name>
    <dbReference type="NCBI Taxonomy" id="113540"/>
    <lineage>
        <taxon>Eukaryota</taxon>
        <taxon>Metazoa</taxon>
        <taxon>Chordata</taxon>
        <taxon>Craniata</taxon>
        <taxon>Vertebrata</taxon>
        <taxon>Euteleostomi</taxon>
        <taxon>Actinopterygii</taxon>
        <taxon>Neopterygii</taxon>
        <taxon>Teleostei</taxon>
        <taxon>Osteoglossocephala</taxon>
        <taxon>Osteoglossomorpha</taxon>
        <taxon>Osteoglossiformes</taxon>
        <taxon>Osteoglossidae</taxon>
        <taxon>Scleropages</taxon>
    </lineage>
</organism>
<evidence type="ECO:0000256" key="4">
    <source>
        <dbReference type="ARBA" id="ARBA00022574"/>
    </source>
</evidence>
<feature type="region of interest" description="Disordered" evidence="10">
    <location>
        <begin position="217"/>
        <end position="257"/>
    </location>
</feature>
<feature type="coiled-coil region" evidence="9">
    <location>
        <begin position="133"/>
        <end position="188"/>
    </location>
</feature>
<evidence type="ECO:0000256" key="9">
    <source>
        <dbReference type="SAM" id="Coils"/>
    </source>
</evidence>
<dbReference type="GO" id="GO:0005856">
    <property type="term" value="C:cytoskeleton"/>
    <property type="evidence" value="ECO:0007669"/>
    <property type="project" value="UniProtKB-SubCell"/>
</dbReference>
<dbReference type="GO" id="GO:0005929">
    <property type="term" value="C:cilium"/>
    <property type="evidence" value="ECO:0007669"/>
    <property type="project" value="UniProtKB-SubCell"/>
</dbReference>
<feature type="coiled-coil region" evidence="9">
    <location>
        <begin position="368"/>
        <end position="423"/>
    </location>
</feature>
<accession>A0A8C9V515</accession>
<evidence type="ECO:0000256" key="10">
    <source>
        <dbReference type="SAM" id="MobiDB-lite"/>
    </source>
</evidence>
<evidence type="ECO:0000256" key="5">
    <source>
        <dbReference type="ARBA" id="ARBA00022737"/>
    </source>
</evidence>
<name>A0A8C9V515_SCLFO</name>
<evidence type="ECO:0000256" key="6">
    <source>
        <dbReference type="ARBA" id="ARBA00023054"/>
    </source>
</evidence>
<feature type="compositionally biased region" description="Basic and acidic residues" evidence="10">
    <location>
        <begin position="46"/>
        <end position="60"/>
    </location>
</feature>
<feature type="region of interest" description="Disordered" evidence="10">
    <location>
        <begin position="28"/>
        <end position="60"/>
    </location>
</feature>
<dbReference type="PANTHER" id="PTHR14885">
    <property type="entry name" value="CILIA- AND FLAGELLA-ASSOCIATED PROTEIN 43-RELATED"/>
    <property type="match status" value="1"/>
</dbReference>
<keyword evidence="4" id="KW-0853">WD repeat</keyword>
<protein>
    <submittedName>
        <fullName evidence="11">Uncharacterized protein</fullName>
    </submittedName>
</protein>
<evidence type="ECO:0000313" key="12">
    <source>
        <dbReference type="Proteomes" id="UP000694397"/>
    </source>
</evidence>
<sequence length="530" mass="61994">MHYTRDMLVRLQTLRAQKGQEKGLLELLSQETEDREDRGTANAPEHTPHIPEDEQSPHIPEDHNLTQLEEEMRSAEEIRLLSMQDNLLRKMEQAVKYFDADLKLLRHEKLELDVHIKMADLQHITLFEELLLLKEFEKRENSLQERLNSRMEEDDLVRSKLEECELQLEMKRRDIAKLQEQEKAITATFLASLGESNKFADFLTKVFKKKIKRVKKKEKTGDEEEQEDSDEESEEESDWDEDEDGEGSECSYPLDDSVCPPNCDPDLFEVTLQLRERRLDLEELLADERKSLEALRKEHDSLAKKEKIVLNNLEAAEGDLELLNREKQRKLNALDVVVPLRLHQIEYVSNGAVPGKLDQVLVLNRAPLAGLQERIRQLQVEKNHQKERYRQARQQHIQLIHDCKDLEASIQQLEVRCEQLMMMKFGKLVDLEALQTLSGNRNLEEMRHGARVREAAFNQEIKRWEDKVTEAKMAMMEVTKQHTERLSRMGSLLAEKKELEDKLNYRQRSIVSTKSCRLCLRCGGTSSLCR</sequence>
<reference evidence="11" key="3">
    <citation type="submission" date="2025-09" db="UniProtKB">
        <authorList>
            <consortium name="Ensembl"/>
        </authorList>
    </citation>
    <scope>IDENTIFICATION</scope>
</reference>
<evidence type="ECO:0000256" key="7">
    <source>
        <dbReference type="ARBA" id="ARBA00023212"/>
    </source>
</evidence>
<keyword evidence="12" id="KW-1185">Reference proteome</keyword>
<comment type="subcellular location">
    <subcellularLocation>
        <location evidence="1">Cell projection</location>
        <location evidence="1">Cilium</location>
    </subcellularLocation>
    <subcellularLocation>
        <location evidence="2">Cytoplasm</location>
        <location evidence="2">Cytoskeleton</location>
    </subcellularLocation>
</comment>
<keyword evidence="3" id="KW-0963">Cytoplasm</keyword>
<feature type="coiled-coil region" evidence="9">
    <location>
        <begin position="278"/>
        <end position="333"/>
    </location>
</feature>
<keyword evidence="7" id="KW-0206">Cytoskeleton</keyword>
<dbReference type="GeneTree" id="ENSGT00940000161555"/>
<proteinExistence type="predicted"/>
<evidence type="ECO:0000256" key="2">
    <source>
        <dbReference type="ARBA" id="ARBA00004245"/>
    </source>
</evidence>
<keyword evidence="8" id="KW-0966">Cell projection</keyword>
<keyword evidence="5" id="KW-0677">Repeat</keyword>
<dbReference type="PANTHER" id="PTHR14885:SF3">
    <property type="entry name" value="CILIA- AND FLAGELLA-ASSOCIATED PROTEIN 44"/>
    <property type="match status" value="1"/>
</dbReference>
<reference evidence="11" key="2">
    <citation type="submission" date="2025-08" db="UniProtKB">
        <authorList>
            <consortium name="Ensembl"/>
        </authorList>
    </citation>
    <scope>IDENTIFICATION</scope>
</reference>
<gene>
    <name evidence="11" type="primary">cfap44</name>
</gene>
<evidence type="ECO:0000256" key="3">
    <source>
        <dbReference type="ARBA" id="ARBA00022490"/>
    </source>
</evidence>
<reference evidence="11 12" key="1">
    <citation type="submission" date="2019-04" db="EMBL/GenBank/DDBJ databases">
        <authorList>
            <consortium name="Wellcome Sanger Institute Data Sharing"/>
        </authorList>
    </citation>
    <scope>NUCLEOTIDE SEQUENCE [LARGE SCALE GENOMIC DNA]</scope>
</reference>
<dbReference type="Proteomes" id="UP000694397">
    <property type="component" value="Chromosome 24"/>
</dbReference>
<keyword evidence="6 9" id="KW-0175">Coiled coil</keyword>
<evidence type="ECO:0000256" key="1">
    <source>
        <dbReference type="ARBA" id="ARBA00004138"/>
    </source>
</evidence>